<organism evidence="6 7">
    <name type="scientific">Eoetvoesiella caeni</name>
    <dbReference type="NCBI Taxonomy" id="645616"/>
    <lineage>
        <taxon>Bacteria</taxon>
        <taxon>Pseudomonadati</taxon>
        <taxon>Pseudomonadota</taxon>
        <taxon>Betaproteobacteria</taxon>
        <taxon>Burkholderiales</taxon>
        <taxon>Alcaligenaceae</taxon>
        <taxon>Eoetvoesiella</taxon>
    </lineage>
</organism>
<dbReference type="GO" id="GO:0003677">
    <property type="term" value="F:DNA binding"/>
    <property type="evidence" value="ECO:0007669"/>
    <property type="project" value="UniProtKB-KW"/>
</dbReference>
<dbReference type="InterPro" id="IPR013762">
    <property type="entry name" value="Integrase-like_cat_sf"/>
</dbReference>
<keyword evidence="4" id="KW-0233">DNA recombination</keyword>
<dbReference type="InterPro" id="IPR011010">
    <property type="entry name" value="DNA_brk_join_enz"/>
</dbReference>
<dbReference type="InterPro" id="IPR002104">
    <property type="entry name" value="Integrase_catalytic"/>
</dbReference>
<dbReference type="InterPro" id="IPR025166">
    <property type="entry name" value="Integrase_DNA_bind_dom"/>
</dbReference>
<dbReference type="GO" id="GO:0015074">
    <property type="term" value="P:DNA integration"/>
    <property type="evidence" value="ECO:0007669"/>
    <property type="project" value="UniProtKB-KW"/>
</dbReference>
<evidence type="ECO:0000256" key="1">
    <source>
        <dbReference type="ARBA" id="ARBA00008857"/>
    </source>
</evidence>
<dbReference type="InterPro" id="IPR038488">
    <property type="entry name" value="Integrase_DNA-bd_sf"/>
</dbReference>
<gene>
    <name evidence="6" type="ORF">DFR37_1083</name>
</gene>
<evidence type="ECO:0000256" key="4">
    <source>
        <dbReference type="ARBA" id="ARBA00023172"/>
    </source>
</evidence>
<comment type="caution">
    <text evidence="6">The sequence shown here is derived from an EMBL/GenBank/DDBJ whole genome shotgun (WGS) entry which is preliminary data.</text>
</comment>
<evidence type="ECO:0000313" key="7">
    <source>
        <dbReference type="Proteomes" id="UP000253628"/>
    </source>
</evidence>
<name>A0A366H7T4_9BURK</name>
<dbReference type="CDD" id="cd00801">
    <property type="entry name" value="INT_P4_C"/>
    <property type="match status" value="1"/>
</dbReference>
<dbReference type="Pfam" id="PF22022">
    <property type="entry name" value="Phage_int_M"/>
    <property type="match status" value="1"/>
</dbReference>
<dbReference type="InterPro" id="IPR050808">
    <property type="entry name" value="Phage_Integrase"/>
</dbReference>
<evidence type="ECO:0000256" key="3">
    <source>
        <dbReference type="ARBA" id="ARBA00023125"/>
    </source>
</evidence>
<dbReference type="GO" id="GO:0006310">
    <property type="term" value="P:DNA recombination"/>
    <property type="evidence" value="ECO:0007669"/>
    <property type="project" value="UniProtKB-KW"/>
</dbReference>
<dbReference type="PROSITE" id="PS51898">
    <property type="entry name" value="TYR_RECOMBINASE"/>
    <property type="match status" value="1"/>
</dbReference>
<dbReference type="InterPro" id="IPR010998">
    <property type="entry name" value="Integrase_recombinase_N"/>
</dbReference>
<accession>A0A366H7T4</accession>
<sequence length="427" mass="48967">MGFLTDLKIRTLSPSTKEQMLNDGDGLYLRVRASSKNWLYRYKSGTKQIKIGLGAYPTITLAMARELTREANTLRAQGIDPQDARREQQEQAKIAKMNTFELMARAWLESASKDRVWSAGYKSKVTRHLEIHVFPWVGDKAMEAIRPPEIVRCLHRIKDRGNLETAQRVREAVQHVYQYAVDTGVLEPAQNFVNNRTGGLPTPRGRHYAAITDPQLLGQLLRDMRAYSGNFISVAALRLAPMVFQRPGQLRLAHWEDVDLKKGLWRCPPENMKMREWQKRDSRTPAHIVPLSRQARRILEDLLPITGPSGPVFPNMARRSDKSRYISENTINSALRTLGYDTKEQITGHGFRATARTMIREYLGWEPDVIERHLAHVSKEELGASYDRATFLAQRKVMVQQWADFLDQLEAGKMPKLAENVLWLKRA</sequence>
<dbReference type="PANTHER" id="PTHR30629">
    <property type="entry name" value="PROPHAGE INTEGRASE"/>
    <property type="match status" value="1"/>
</dbReference>
<keyword evidence="2" id="KW-0229">DNA integration</keyword>
<dbReference type="Gene3D" id="1.10.443.10">
    <property type="entry name" value="Intergrase catalytic core"/>
    <property type="match status" value="1"/>
</dbReference>
<evidence type="ECO:0000259" key="5">
    <source>
        <dbReference type="PROSITE" id="PS51898"/>
    </source>
</evidence>
<dbReference type="PANTHER" id="PTHR30629:SF2">
    <property type="entry name" value="PROPHAGE INTEGRASE INTS-RELATED"/>
    <property type="match status" value="1"/>
</dbReference>
<keyword evidence="3" id="KW-0238">DNA-binding</keyword>
<dbReference type="OrthoDB" id="9775880at2"/>
<dbReference type="AlphaFoldDB" id="A0A366H7T4"/>
<dbReference type="Gene3D" id="1.10.150.130">
    <property type="match status" value="1"/>
</dbReference>
<dbReference type="Pfam" id="PF13356">
    <property type="entry name" value="Arm-DNA-bind_3"/>
    <property type="match status" value="1"/>
</dbReference>
<dbReference type="SUPFAM" id="SSF56349">
    <property type="entry name" value="DNA breaking-rejoining enzymes"/>
    <property type="match status" value="1"/>
</dbReference>
<dbReference type="InterPro" id="IPR053876">
    <property type="entry name" value="Phage_int_M"/>
</dbReference>
<dbReference type="EMBL" id="QNRQ01000008">
    <property type="protein sequence ID" value="RBP37828.1"/>
    <property type="molecule type" value="Genomic_DNA"/>
</dbReference>
<keyword evidence="7" id="KW-1185">Reference proteome</keyword>
<dbReference type="Pfam" id="PF00589">
    <property type="entry name" value="Phage_integrase"/>
    <property type="match status" value="1"/>
</dbReference>
<reference evidence="6 7" key="1">
    <citation type="submission" date="2018-06" db="EMBL/GenBank/DDBJ databases">
        <title>Genomic Encyclopedia of Type Strains, Phase IV (KMG-IV): sequencing the most valuable type-strain genomes for metagenomic binning, comparative biology and taxonomic classification.</title>
        <authorList>
            <person name="Goeker M."/>
        </authorList>
    </citation>
    <scope>NUCLEOTIDE SEQUENCE [LARGE SCALE GENOMIC DNA]</scope>
    <source>
        <strain evidence="6 7">DSM 25520</strain>
    </source>
</reference>
<feature type="domain" description="Tyr recombinase" evidence="5">
    <location>
        <begin position="206"/>
        <end position="399"/>
    </location>
</feature>
<protein>
    <submittedName>
        <fullName evidence="6">Integrase</fullName>
    </submittedName>
</protein>
<evidence type="ECO:0000313" key="6">
    <source>
        <dbReference type="EMBL" id="RBP37828.1"/>
    </source>
</evidence>
<dbReference type="Proteomes" id="UP000253628">
    <property type="component" value="Unassembled WGS sequence"/>
</dbReference>
<comment type="similarity">
    <text evidence="1">Belongs to the 'phage' integrase family.</text>
</comment>
<proteinExistence type="inferred from homology"/>
<evidence type="ECO:0000256" key="2">
    <source>
        <dbReference type="ARBA" id="ARBA00022908"/>
    </source>
</evidence>
<dbReference type="Gene3D" id="3.30.160.390">
    <property type="entry name" value="Integrase, DNA-binding domain"/>
    <property type="match status" value="1"/>
</dbReference>